<dbReference type="AlphaFoldDB" id="A0A410H2D1"/>
<gene>
    <name evidence="4" type="ORF">EPV75_04905</name>
</gene>
<organism evidence="4 5">
    <name type="scientific">Hydrogenovibrio thermophilus</name>
    <dbReference type="NCBI Taxonomy" id="265883"/>
    <lineage>
        <taxon>Bacteria</taxon>
        <taxon>Pseudomonadati</taxon>
        <taxon>Pseudomonadota</taxon>
        <taxon>Gammaproteobacteria</taxon>
        <taxon>Thiotrichales</taxon>
        <taxon>Piscirickettsiaceae</taxon>
        <taxon>Hydrogenovibrio</taxon>
    </lineage>
</organism>
<keyword evidence="4" id="KW-0378">Hydrolase</keyword>
<dbReference type="SUPFAM" id="SSF75620">
    <property type="entry name" value="Release factor"/>
    <property type="match status" value="1"/>
</dbReference>
<dbReference type="EMBL" id="CP035033">
    <property type="protein sequence ID" value="QAB15056.1"/>
    <property type="molecule type" value="Genomic_DNA"/>
</dbReference>
<proteinExistence type="inferred from homology"/>
<evidence type="ECO:0000313" key="5">
    <source>
        <dbReference type="Proteomes" id="UP000285478"/>
    </source>
</evidence>
<sequence>MGDWKEKEGGVITLSSGWKLPENELDWQAVRSQGAGGQNVNKVATAVHLRFDIFGSSLPEAIKLRLMALPDRRITKDGLIIIKAQSQRTQEGNRREALQRLQQLLEAAWVRPKKRLATRPTKSARRKRMDQKRQRGEIKARRKPVRLDE</sequence>
<accession>A0A410H2D1</accession>
<dbReference type="PROSITE" id="PS00745">
    <property type="entry name" value="RF_PROK_I"/>
    <property type="match status" value="1"/>
</dbReference>
<feature type="domain" description="Prokaryotic-type class I peptide chain release factors" evidence="3">
    <location>
        <begin position="31"/>
        <end position="47"/>
    </location>
</feature>
<dbReference type="EC" id="3.1.1.29" evidence="4"/>
<keyword evidence="5" id="KW-1185">Reference proteome</keyword>
<dbReference type="Pfam" id="PF00472">
    <property type="entry name" value="RF-1"/>
    <property type="match status" value="1"/>
</dbReference>
<dbReference type="InterPro" id="IPR000352">
    <property type="entry name" value="Pep_chain_release_fac_I"/>
</dbReference>
<dbReference type="GO" id="GO:0004045">
    <property type="term" value="F:peptidyl-tRNA hydrolase activity"/>
    <property type="evidence" value="ECO:0007669"/>
    <property type="project" value="UniProtKB-EC"/>
</dbReference>
<reference evidence="4 5" key="1">
    <citation type="journal article" date="2018" name="Environ. Microbiol.">
        <title>Genomes of ubiquitous marine and hypersaline Hydrogenovibrio, Thiomicrorhabdus and Thiomicrospira spp. encode a diversity of mechanisms to sustain chemolithoautotrophy in heterogeneous environments.</title>
        <authorList>
            <person name="Scott K.M."/>
            <person name="Williams J."/>
            <person name="Porter C.M.B."/>
            <person name="Russel S."/>
            <person name="Harmer T.L."/>
            <person name="Paul J.H."/>
            <person name="Antonen K.M."/>
            <person name="Bridges M.K."/>
            <person name="Camper G.J."/>
            <person name="Campla C.K."/>
            <person name="Casella L.G."/>
            <person name="Chase E."/>
            <person name="Conrad J.W."/>
            <person name="Cruz M.C."/>
            <person name="Dunlap D.S."/>
            <person name="Duran L."/>
            <person name="Fahsbender E.M."/>
            <person name="Goldsmith D.B."/>
            <person name="Keeley R.F."/>
            <person name="Kondoff M.R."/>
            <person name="Kussy B.I."/>
            <person name="Lane M.K."/>
            <person name="Lawler S."/>
            <person name="Leigh B.A."/>
            <person name="Lewis C."/>
            <person name="Lostal L.M."/>
            <person name="Marking D."/>
            <person name="Mancera P.A."/>
            <person name="McClenthan E.C."/>
            <person name="McIntyre E.A."/>
            <person name="Mine J.A."/>
            <person name="Modi S."/>
            <person name="Moore B.D."/>
            <person name="Morgan W.A."/>
            <person name="Nelson K.M."/>
            <person name="Nguyen K.N."/>
            <person name="Ogburn N."/>
            <person name="Parrino D.G."/>
            <person name="Pedapudi A.D."/>
            <person name="Pelham R.P."/>
            <person name="Preece A.M."/>
            <person name="Rampersad E.A."/>
            <person name="Richardson J.C."/>
            <person name="Rodgers C.M."/>
            <person name="Schaffer B.L."/>
            <person name="Sheridan N.E."/>
            <person name="Solone M.R."/>
            <person name="Staley Z.R."/>
            <person name="Tabuchi M."/>
            <person name="Waide R.J."/>
            <person name="Wanjugi P.W."/>
            <person name="Young S."/>
            <person name="Clum A."/>
            <person name="Daum C."/>
            <person name="Huntemann M."/>
            <person name="Ivanova N."/>
            <person name="Kyrpides N."/>
            <person name="Mikhailova N."/>
            <person name="Palaniappan K."/>
            <person name="Pillay M."/>
            <person name="Reddy T.B.K."/>
            <person name="Shapiro N."/>
            <person name="Stamatis D."/>
            <person name="Varghese N."/>
            <person name="Woyke T."/>
            <person name="Boden R."/>
            <person name="Freyermuth S.K."/>
            <person name="Kerfeld C.A."/>
        </authorList>
    </citation>
    <scope>NUCLEOTIDE SEQUENCE [LARGE SCALE GENOMIC DNA]</scope>
    <source>
        <strain evidence="4 5">JR-2</strain>
    </source>
</reference>
<feature type="compositionally biased region" description="Basic and acidic residues" evidence="2">
    <location>
        <begin position="131"/>
        <end position="149"/>
    </location>
</feature>
<dbReference type="GO" id="GO:0043022">
    <property type="term" value="F:ribosome binding"/>
    <property type="evidence" value="ECO:0007669"/>
    <property type="project" value="TreeGrafter"/>
</dbReference>
<dbReference type="GO" id="GO:0003747">
    <property type="term" value="F:translation release factor activity"/>
    <property type="evidence" value="ECO:0007669"/>
    <property type="project" value="InterPro"/>
</dbReference>
<dbReference type="NCBIfam" id="NF006718">
    <property type="entry name" value="PRK09256.1"/>
    <property type="match status" value="1"/>
</dbReference>
<evidence type="ECO:0000256" key="1">
    <source>
        <dbReference type="ARBA" id="ARBA00010835"/>
    </source>
</evidence>
<dbReference type="Proteomes" id="UP000285478">
    <property type="component" value="Chromosome"/>
</dbReference>
<dbReference type="PANTHER" id="PTHR47814:SF1">
    <property type="entry name" value="PEPTIDYL-TRNA HYDROLASE ARFB"/>
    <property type="match status" value="1"/>
</dbReference>
<dbReference type="GO" id="GO:0072344">
    <property type="term" value="P:rescue of stalled ribosome"/>
    <property type="evidence" value="ECO:0007669"/>
    <property type="project" value="TreeGrafter"/>
</dbReference>
<dbReference type="PANTHER" id="PTHR47814">
    <property type="entry name" value="PEPTIDYL-TRNA HYDROLASE ARFB"/>
    <property type="match status" value="1"/>
</dbReference>
<name>A0A410H2D1_9GAMM</name>
<dbReference type="Gene3D" id="3.30.160.20">
    <property type="match status" value="1"/>
</dbReference>
<evidence type="ECO:0000256" key="2">
    <source>
        <dbReference type="SAM" id="MobiDB-lite"/>
    </source>
</evidence>
<evidence type="ECO:0000259" key="3">
    <source>
        <dbReference type="PROSITE" id="PS00745"/>
    </source>
</evidence>
<dbReference type="KEGG" id="htr:EPV75_04905"/>
<comment type="similarity">
    <text evidence="1">Belongs to the prokaryotic/mitochondrial release factor family.</text>
</comment>
<feature type="region of interest" description="Disordered" evidence="2">
    <location>
        <begin position="113"/>
        <end position="149"/>
    </location>
</feature>
<dbReference type="InterPro" id="IPR045853">
    <property type="entry name" value="Pep_chain_release_fac_I_sf"/>
</dbReference>
<feature type="compositionally biased region" description="Basic residues" evidence="2">
    <location>
        <begin position="113"/>
        <end position="130"/>
    </location>
</feature>
<protein>
    <submittedName>
        <fullName evidence="4">Aminoacyl-tRNA hydrolase</fullName>
        <ecNumber evidence="4">3.1.1.29</ecNumber>
    </submittedName>
</protein>
<evidence type="ECO:0000313" key="4">
    <source>
        <dbReference type="EMBL" id="QAB15056.1"/>
    </source>
</evidence>